<keyword evidence="4" id="KW-1185">Reference proteome</keyword>
<accession>A0ABN7RHQ8</accession>
<protein>
    <recommendedName>
        <fullName evidence="5">DUF2802 domain-containing protein</fullName>
    </recommendedName>
</protein>
<dbReference type="Proteomes" id="UP000681526">
    <property type="component" value="Unassembled WGS sequence"/>
</dbReference>
<dbReference type="EMBL" id="CAJRAY010000006">
    <property type="protein sequence ID" value="CAG5077766.1"/>
    <property type="molecule type" value="Genomic_DNA"/>
</dbReference>
<evidence type="ECO:0000313" key="3">
    <source>
        <dbReference type="EMBL" id="CAG5077766.1"/>
    </source>
</evidence>
<dbReference type="RefSeq" id="WP_213483226.1">
    <property type="nucleotide sequence ID" value="NZ_CAJRAY010000006.1"/>
</dbReference>
<evidence type="ECO:0000256" key="1">
    <source>
        <dbReference type="SAM" id="Coils"/>
    </source>
</evidence>
<feature type="region of interest" description="Disordered" evidence="2">
    <location>
        <begin position="102"/>
        <end position="141"/>
    </location>
</feature>
<gene>
    <name evidence="3" type="primary">txxe 658</name>
    <name evidence="3" type="ORF">TXXE_01745</name>
</gene>
<feature type="coiled-coil region" evidence="1">
    <location>
        <begin position="35"/>
        <end position="98"/>
    </location>
</feature>
<evidence type="ECO:0000256" key="2">
    <source>
        <dbReference type="SAM" id="MobiDB-lite"/>
    </source>
</evidence>
<organism evidence="3 4">
    <name type="scientific">Thermobacillus xylanilyticus</name>
    <dbReference type="NCBI Taxonomy" id="76633"/>
    <lineage>
        <taxon>Bacteria</taxon>
        <taxon>Bacillati</taxon>
        <taxon>Bacillota</taxon>
        <taxon>Bacilli</taxon>
        <taxon>Bacillales</taxon>
        <taxon>Paenibacillaceae</taxon>
        <taxon>Thermobacillus</taxon>
    </lineage>
</organism>
<reference evidence="3 4" key="1">
    <citation type="submission" date="2021-04" db="EMBL/GenBank/DDBJ databases">
        <authorList>
            <person name="Rakotoarivonina H."/>
        </authorList>
    </citation>
    <scope>NUCLEOTIDE SEQUENCE [LARGE SCALE GENOMIC DNA]</scope>
    <source>
        <strain evidence="3 4">XE</strain>
    </source>
</reference>
<proteinExistence type="predicted"/>
<comment type="caution">
    <text evidence="3">The sequence shown here is derived from an EMBL/GenBank/DDBJ whole genome shotgun (WGS) entry which is preliminary data.</text>
</comment>
<sequence length="187" mass="20796">MDPWQLIVLLGAVTAAAAFLLPRRNAGSRPDEASAVQLQTALEQFMETMEADNREIAESIAGMQKRNREENANRDERIAALERRAAELEERVSLTERRLEERIEGLRPGAPAEPAPAVDAQAAETETEGGEEQQDRDESTIRSRYAELFALHDQGKSVDAIARQTGMNKGEVMLILQLAKQEEERNG</sequence>
<name>A0ABN7RHQ8_THEXY</name>
<feature type="compositionally biased region" description="Acidic residues" evidence="2">
    <location>
        <begin position="125"/>
        <end position="135"/>
    </location>
</feature>
<evidence type="ECO:0008006" key="5">
    <source>
        <dbReference type="Google" id="ProtNLM"/>
    </source>
</evidence>
<evidence type="ECO:0000313" key="4">
    <source>
        <dbReference type="Proteomes" id="UP000681526"/>
    </source>
</evidence>
<feature type="compositionally biased region" description="Low complexity" evidence="2">
    <location>
        <begin position="106"/>
        <end position="124"/>
    </location>
</feature>
<keyword evidence="1" id="KW-0175">Coiled coil</keyword>